<gene>
    <name evidence="7" type="ORF">SK128_005345</name>
</gene>
<dbReference type="SMART" id="SM00184">
    <property type="entry name" value="RING"/>
    <property type="match status" value="1"/>
</dbReference>
<organism evidence="7 8">
    <name type="scientific">Halocaridina rubra</name>
    <name type="common">Hawaiian red shrimp</name>
    <dbReference type="NCBI Taxonomy" id="373956"/>
    <lineage>
        <taxon>Eukaryota</taxon>
        <taxon>Metazoa</taxon>
        <taxon>Ecdysozoa</taxon>
        <taxon>Arthropoda</taxon>
        <taxon>Crustacea</taxon>
        <taxon>Multicrustacea</taxon>
        <taxon>Malacostraca</taxon>
        <taxon>Eumalacostraca</taxon>
        <taxon>Eucarida</taxon>
        <taxon>Decapoda</taxon>
        <taxon>Pleocyemata</taxon>
        <taxon>Caridea</taxon>
        <taxon>Atyoidea</taxon>
        <taxon>Atyidae</taxon>
        <taxon>Halocaridina</taxon>
    </lineage>
</organism>
<dbReference type="PANTHER" id="PTHR25462:SF296">
    <property type="entry name" value="MEIOTIC P26, ISOFORM F"/>
    <property type="match status" value="1"/>
</dbReference>
<dbReference type="PANTHER" id="PTHR25462">
    <property type="entry name" value="BONUS, ISOFORM C-RELATED"/>
    <property type="match status" value="1"/>
</dbReference>
<dbReference type="Gene3D" id="3.30.40.10">
    <property type="entry name" value="Zinc/RING finger domain, C3HC4 (zinc finger)"/>
    <property type="match status" value="1"/>
</dbReference>
<evidence type="ECO:0000313" key="7">
    <source>
        <dbReference type="EMBL" id="KAK7074511.1"/>
    </source>
</evidence>
<evidence type="ECO:0000256" key="3">
    <source>
        <dbReference type="ARBA" id="ARBA00022833"/>
    </source>
</evidence>
<dbReference type="InterPro" id="IPR013083">
    <property type="entry name" value="Znf_RING/FYVE/PHD"/>
</dbReference>
<dbReference type="Gene3D" id="3.30.160.60">
    <property type="entry name" value="Classic Zinc Finger"/>
    <property type="match status" value="1"/>
</dbReference>
<evidence type="ECO:0000256" key="2">
    <source>
        <dbReference type="ARBA" id="ARBA00022771"/>
    </source>
</evidence>
<keyword evidence="8" id="KW-1185">Reference proteome</keyword>
<dbReference type="InterPro" id="IPR000315">
    <property type="entry name" value="Znf_B-box"/>
</dbReference>
<dbReference type="GO" id="GO:0061630">
    <property type="term" value="F:ubiquitin protein ligase activity"/>
    <property type="evidence" value="ECO:0007669"/>
    <property type="project" value="TreeGrafter"/>
</dbReference>
<dbReference type="Pfam" id="PF00643">
    <property type="entry name" value="zf-B_box"/>
    <property type="match status" value="1"/>
</dbReference>
<evidence type="ECO:0000259" key="5">
    <source>
        <dbReference type="PROSITE" id="PS50089"/>
    </source>
</evidence>
<dbReference type="SUPFAM" id="SSF57850">
    <property type="entry name" value="RING/U-box"/>
    <property type="match status" value="1"/>
</dbReference>
<dbReference type="PROSITE" id="PS50089">
    <property type="entry name" value="ZF_RING_2"/>
    <property type="match status" value="1"/>
</dbReference>
<evidence type="ECO:0000256" key="4">
    <source>
        <dbReference type="PROSITE-ProRule" id="PRU00024"/>
    </source>
</evidence>
<keyword evidence="2 4" id="KW-0863">Zinc-finger</keyword>
<sequence length="498" mass="56655">MDVLECKVCYENYDCISRKPLSFFCGHTYCSACIEDMLAKGISGCPGCRKPHLATDLQNLPVNYSIMELLEAVEQTSADTLQASLSETLVKPPQTSAGICEDHGNYLVFFCDTCEKWICRDCTIIDHQDSKGHIVVSIKAALAKRKHNSLKEITNMENSQEQLHNNFHIYLEELKTETTLLEKLSKNVKKAIQFSFEEQDRVKKVMAEGEHLRLQISAAQHQLNDVMTYDDMNTAFSRLGECKNYCEKWTSESNQLLMSLDNKNNFFKWALMMTNMAENKDSKSKTPFIYLIHQDKIKPRFAAIELKNGRLHLYSLQNTIPPSDALIFPYERVREMIGVAGALAFFKLSWHDNKGGFIYIRIGEYSRRADNFLLLCTGEHGPSYAGSTFQNIYYIGRCGEYIEAGDYEKNDGTGGLPLLEELEYAEQVKQTITCGTVAGKDRHKKTASMFRIYTKDSPGYFDRIFAHIESGFDVMREAVKQKTIGEVMIRECGVVLAP</sequence>
<dbReference type="AlphaFoldDB" id="A0AAN8ZZG9"/>
<evidence type="ECO:0000313" key="8">
    <source>
        <dbReference type="Proteomes" id="UP001381693"/>
    </source>
</evidence>
<dbReference type="PROSITE" id="PS00518">
    <property type="entry name" value="ZF_RING_1"/>
    <property type="match status" value="1"/>
</dbReference>
<evidence type="ECO:0000256" key="1">
    <source>
        <dbReference type="ARBA" id="ARBA00022723"/>
    </source>
</evidence>
<dbReference type="SUPFAM" id="SSF50891">
    <property type="entry name" value="Cyclophilin-like"/>
    <property type="match status" value="1"/>
</dbReference>
<accession>A0AAN8ZZG9</accession>
<dbReference type="InterPro" id="IPR047153">
    <property type="entry name" value="TRIM45/56/19-like"/>
</dbReference>
<evidence type="ECO:0000259" key="6">
    <source>
        <dbReference type="PROSITE" id="PS50119"/>
    </source>
</evidence>
<dbReference type="GO" id="GO:0005654">
    <property type="term" value="C:nucleoplasm"/>
    <property type="evidence" value="ECO:0007669"/>
    <property type="project" value="TreeGrafter"/>
</dbReference>
<dbReference type="InterPro" id="IPR018957">
    <property type="entry name" value="Znf_C3HC4_RING-type"/>
</dbReference>
<dbReference type="InterPro" id="IPR029000">
    <property type="entry name" value="Cyclophilin-like_dom_sf"/>
</dbReference>
<keyword evidence="1" id="KW-0479">Metal-binding</keyword>
<reference evidence="7 8" key="1">
    <citation type="submission" date="2023-11" db="EMBL/GenBank/DDBJ databases">
        <title>Halocaridina rubra genome assembly.</title>
        <authorList>
            <person name="Smith C."/>
        </authorList>
    </citation>
    <scope>NUCLEOTIDE SEQUENCE [LARGE SCALE GENOMIC DNA]</scope>
    <source>
        <strain evidence="7">EP-1</strain>
        <tissue evidence="7">Whole</tissue>
    </source>
</reference>
<dbReference type="SUPFAM" id="SSF57845">
    <property type="entry name" value="B-box zinc-binding domain"/>
    <property type="match status" value="1"/>
</dbReference>
<feature type="domain" description="RING-type" evidence="5">
    <location>
        <begin position="6"/>
        <end position="49"/>
    </location>
</feature>
<comment type="caution">
    <text evidence="7">The sequence shown here is derived from an EMBL/GenBank/DDBJ whole genome shotgun (WGS) entry which is preliminary data.</text>
</comment>
<dbReference type="InterPro" id="IPR017907">
    <property type="entry name" value="Znf_RING_CS"/>
</dbReference>
<keyword evidence="3" id="KW-0862">Zinc</keyword>
<dbReference type="Proteomes" id="UP001381693">
    <property type="component" value="Unassembled WGS sequence"/>
</dbReference>
<dbReference type="InterPro" id="IPR001841">
    <property type="entry name" value="Znf_RING"/>
</dbReference>
<dbReference type="Gene3D" id="2.40.100.10">
    <property type="entry name" value="Cyclophilin-like"/>
    <property type="match status" value="1"/>
</dbReference>
<dbReference type="SMART" id="SM00336">
    <property type="entry name" value="BBOX"/>
    <property type="match status" value="1"/>
</dbReference>
<dbReference type="PROSITE" id="PS50119">
    <property type="entry name" value="ZF_BBOX"/>
    <property type="match status" value="1"/>
</dbReference>
<dbReference type="Pfam" id="PF00097">
    <property type="entry name" value="zf-C3HC4"/>
    <property type="match status" value="1"/>
</dbReference>
<proteinExistence type="predicted"/>
<name>A0AAN8ZZG9_HALRR</name>
<protein>
    <submittedName>
        <fullName evidence="7">Uncharacterized protein</fullName>
    </submittedName>
</protein>
<dbReference type="GO" id="GO:0008270">
    <property type="term" value="F:zinc ion binding"/>
    <property type="evidence" value="ECO:0007669"/>
    <property type="project" value="UniProtKB-KW"/>
</dbReference>
<dbReference type="EMBL" id="JAXCGZ010011559">
    <property type="protein sequence ID" value="KAK7074511.1"/>
    <property type="molecule type" value="Genomic_DNA"/>
</dbReference>
<feature type="domain" description="B box-type" evidence="6">
    <location>
        <begin position="95"/>
        <end position="138"/>
    </location>
</feature>